<dbReference type="GO" id="GO:0000228">
    <property type="term" value="C:nuclear chromosome"/>
    <property type="evidence" value="ECO:0007669"/>
    <property type="project" value="InterPro"/>
</dbReference>
<keyword evidence="5" id="KW-0539">Nucleus</keyword>
<feature type="compositionally biased region" description="Basic and acidic residues" evidence="6">
    <location>
        <begin position="396"/>
        <end position="405"/>
    </location>
</feature>
<dbReference type="AlphaFoldDB" id="A0AAN6GW64"/>
<proteinExistence type="inferred from homology"/>
<gene>
    <name evidence="7" type="primary">SFH1</name>
    <name evidence="7" type="ORF">OC846_001366</name>
</gene>
<evidence type="ECO:0000313" key="7">
    <source>
        <dbReference type="EMBL" id="KAK0556147.1"/>
    </source>
</evidence>
<evidence type="ECO:0000256" key="5">
    <source>
        <dbReference type="ARBA" id="ARBA00023242"/>
    </source>
</evidence>
<reference evidence="7" key="1">
    <citation type="journal article" date="2023" name="PhytoFront">
        <title>Draft Genome Resources of Seven Strains of Tilletia horrida, Causal Agent of Kernel Smut of Rice.</title>
        <authorList>
            <person name="Khanal S."/>
            <person name="Antony Babu S."/>
            <person name="Zhou X.G."/>
        </authorList>
    </citation>
    <scope>NUCLEOTIDE SEQUENCE</scope>
    <source>
        <strain evidence="7">TX6</strain>
    </source>
</reference>
<protein>
    <submittedName>
        <fullName evidence="7">Chromatin structure remodeling complex protein sfh1</fullName>
    </submittedName>
</protein>
<name>A0AAN6GW64_9BASI</name>
<dbReference type="Proteomes" id="UP001176517">
    <property type="component" value="Unassembled WGS sequence"/>
</dbReference>
<organism evidence="7 8">
    <name type="scientific">Tilletia horrida</name>
    <dbReference type="NCBI Taxonomy" id="155126"/>
    <lineage>
        <taxon>Eukaryota</taxon>
        <taxon>Fungi</taxon>
        <taxon>Dikarya</taxon>
        <taxon>Basidiomycota</taxon>
        <taxon>Ustilaginomycotina</taxon>
        <taxon>Exobasidiomycetes</taxon>
        <taxon>Tilletiales</taxon>
        <taxon>Tilletiaceae</taxon>
        <taxon>Tilletia</taxon>
    </lineage>
</organism>
<feature type="region of interest" description="Disordered" evidence="6">
    <location>
        <begin position="32"/>
        <end position="70"/>
    </location>
</feature>
<evidence type="ECO:0000313" key="8">
    <source>
        <dbReference type="Proteomes" id="UP001176517"/>
    </source>
</evidence>
<sequence>MALPHLSHASSSALPVASAPIVPSLAHRPVGYPSTSSYHHPPGASAGPVHSQAMSAPNAQPVPPAPAPAQALRTTFPSRLRAGTTALMQPLPNAPDLNDGVPVSGSMYVDEDDDVVLGITPVGAVPKLLSREVALGSGRGTPSAAEAEGSLRRYVGMPVPGSRLAVKEPNRYLHQYFTEYDMEQAASQSECLIPVRIELETDSHRIRDVFVWNMREKLITPQQFAKSLLLDLDLPLEPYTSQIENAINQAIEDAHQAGIGHADFGEREDDIRVIVEYTVQILRSTVKDRLEWDLCSGLTPESFARQLCADLGLSGEAITIISHAIREQLLIHRRAALELIRAEELETRGARPLEDVWRDLEQAREFGPLMEPLADDELEKIEMDAMRNSRRNRRAARAEGGRRRR</sequence>
<evidence type="ECO:0000256" key="6">
    <source>
        <dbReference type="SAM" id="MobiDB-lite"/>
    </source>
</evidence>
<evidence type="ECO:0000256" key="3">
    <source>
        <dbReference type="ARBA" id="ARBA00023015"/>
    </source>
</evidence>
<comment type="caution">
    <text evidence="7">The sequence shown here is derived from an EMBL/GenBank/DDBJ whole genome shotgun (WGS) entry which is preliminary data.</text>
</comment>
<dbReference type="Pfam" id="PF04855">
    <property type="entry name" value="SNF5"/>
    <property type="match status" value="1"/>
</dbReference>
<keyword evidence="4" id="KW-0804">Transcription</keyword>
<dbReference type="InterPro" id="IPR006939">
    <property type="entry name" value="SNF5"/>
</dbReference>
<evidence type="ECO:0000256" key="2">
    <source>
        <dbReference type="ARBA" id="ARBA00010239"/>
    </source>
</evidence>
<evidence type="ECO:0000256" key="1">
    <source>
        <dbReference type="ARBA" id="ARBA00004123"/>
    </source>
</evidence>
<dbReference type="GO" id="GO:0006338">
    <property type="term" value="P:chromatin remodeling"/>
    <property type="evidence" value="ECO:0007669"/>
    <property type="project" value="InterPro"/>
</dbReference>
<dbReference type="PANTHER" id="PTHR10019">
    <property type="entry name" value="SNF5"/>
    <property type="match status" value="1"/>
</dbReference>
<evidence type="ECO:0000256" key="4">
    <source>
        <dbReference type="ARBA" id="ARBA00023163"/>
    </source>
</evidence>
<comment type="subcellular location">
    <subcellularLocation>
        <location evidence="1">Nucleus</location>
    </subcellularLocation>
</comment>
<feature type="region of interest" description="Disordered" evidence="6">
    <location>
        <begin position="385"/>
        <end position="405"/>
    </location>
</feature>
<accession>A0AAN6GW64</accession>
<keyword evidence="8" id="KW-1185">Reference proteome</keyword>
<keyword evidence="3" id="KW-0805">Transcription regulation</keyword>
<comment type="similarity">
    <text evidence="2">Belongs to the SNF5 family.</text>
</comment>
<dbReference type="EMBL" id="JAPDMZ010000019">
    <property type="protein sequence ID" value="KAK0556147.1"/>
    <property type="molecule type" value="Genomic_DNA"/>
</dbReference>